<keyword evidence="1" id="KW-0732">Signal</keyword>
<accession>A0A7J6WL79</accession>
<gene>
    <name evidence="2" type="ORF">FRX31_013551</name>
</gene>
<reference evidence="2 3" key="1">
    <citation type="submission" date="2020-06" db="EMBL/GenBank/DDBJ databases">
        <title>Transcriptomic and genomic resources for Thalictrum thalictroides and T. hernandezii: Facilitating candidate gene discovery in an emerging model plant lineage.</title>
        <authorList>
            <person name="Arias T."/>
            <person name="Riano-Pachon D.M."/>
            <person name="Di Stilio V.S."/>
        </authorList>
    </citation>
    <scope>NUCLEOTIDE SEQUENCE [LARGE SCALE GENOMIC DNA]</scope>
    <source>
        <strain evidence="3">cv. WT478/WT964</strain>
        <tissue evidence="2">Leaves</tissue>
    </source>
</reference>
<feature type="chain" id="PRO_5029573634" description="Secreted protein" evidence="1">
    <location>
        <begin position="23"/>
        <end position="80"/>
    </location>
</feature>
<evidence type="ECO:0008006" key="4">
    <source>
        <dbReference type="Google" id="ProtNLM"/>
    </source>
</evidence>
<feature type="signal peptide" evidence="1">
    <location>
        <begin position="1"/>
        <end position="22"/>
    </location>
</feature>
<protein>
    <recommendedName>
        <fullName evidence="4">Secreted protein</fullName>
    </recommendedName>
</protein>
<name>A0A7J6WL79_THATH</name>
<evidence type="ECO:0000256" key="1">
    <source>
        <dbReference type="SAM" id="SignalP"/>
    </source>
</evidence>
<evidence type="ECO:0000313" key="2">
    <source>
        <dbReference type="EMBL" id="KAF5196862.1"/>
    </source>
</evidence>
<sequence>MSPLQMTGLVSFLWRLVPYGLICQFGASGPYETRRSFRRQASPQRQQLQGLKPHCGRGWQRNRKEINIVSQFYSEVGMLC</sequence>
<keyword evidence="3" id="KW-1185">Reference proteome</keyword>
<evidence type="ECO:0000313" key="3">
    <source>
        <dbReference type="Proteomes" id="UP000554482"/>
    </source>
</evidence>
<comment type="caution">
    <text evidence="2">The sequence shown here is derived from an EMBL/GenBank/DDBJ whole genome shotgun (WGS) entry which is preliminary data.</text>
</comment>
<dbReference type="AlphaFoldDB" id="A0A7J6WL79"/>
<organism evidence="2 3">
    <name type="scientific">Thalictrum thalictroides</name>
    <name type="common">Rue-anemone</name>
    <name type="synonym">Anemone thalictroides</name>
    <dbReference type="NCBI Taxonomy" id="46969"/>
    <lineage>
        <taxon>Eukaryota</taxon>
        <taxon>Viridiplantae</taxon>
        <taxon>Streptophyta</taxon>
        <taxon>Embryophyta</taxon>
        <taxon>Tracheophyta</taxon>
        <taxon>Spermatophyta</taxon>
        <taxon>Magnoliopsida</taxon>
        <taxon>Ranunculales</taxon>
        <taxon>Ranunculaceae</taxon>
        <taxon>Thalictroideae</taxon>
        <taxon>Thalictrum</taxon>
    </lineage>
</organism>
<dbReference type="EMBL" id="JABWDY010015406">
    <property type="protein sequence ID" value="KAF5196862.1"/>
    <property type="molecule type" value="Genomic_DNA"/>
</dbReference>
<proteinExistence type="predicted"/>
<dbReference type="Proteomes" id="UP000554482">
    <property type="component" value="Unassembled WGS sequence"/>
</dbReference>